<feature type="transmembrane region" description="Helical" evidence="1">
    <location>
        <begin position="235"/>
        <end position="255"/>
    </location>
</feature>
<evidence type="ECO:0000256" key="1">
    <source>
        <dbReference type="SAM" id="Phobius"/>
    </source>
</evidence>
<keyword evidence="1" id="KW-0472">Membrane</keyword>
<dbReference type="RefSeq" id="WP_188593658.1">
    <property type="nucleotide sequence ID" value="NZ_BMFU01000006.1"/>
</dbReference>
<keyword evidence="4" id="KW-1185">Reference proteome</keyword>
<gene>
    <name evidence="3" type="ORF">GCM10008014_41170</name>
</gene>
<dbReference type="Proteomes" id="UP000652153">
    <property type="component" value="Unassembled WGS sequence"/>
</dbReference>
<sequence>MSNIRTYIEDYLKNEGYKLQQFSEMADINVGTLSAIIKGTRLMSMNQLDQITSAMGLEQGYFYEMYGVECFIESVPHWRRLEPFLYRCAELGKLDIIQKVITHVTDDQSYIDELFDVAESLYNKSMNESALILYECVADSEKYQHSERLALCQYRIFLLHKTMSKFDNLNAAVKFEPYIDKLNEEVQLDAIKDLANVYMTIDLWDKVDAWARELERRTEFQLEMQSRRRKNKRRLTAYPLFTYAAYANLLISSVYGTRKEYDKAINYLQKYMKIIEIENPTEEDQNIIDLFKKWGEGINMYSE</sequence>
<name>A0ABQ1ZHN4_9BACL</name>
<dbReference type="SMART" id="SM00530">
    <property type="entry name" value="HTH_XRE"/>
    <property type="match status" value="1"/>
</dbReference>
<evidence type="ECO:0000259" key="2">
    <source>
        <dbReference type="PROSITE" id="PS50943"/>
    </source>
</evidence>
<evidence type="ECO:0000313" key="3">
    <source>
        <dbReference type="EMBL" id="GGH63605.1"/>
    </source>
</evidence>
<dbReference type="EMBL" id="BMFU01000006">
    <property type="protein sequence ID" value="GGH63605.1"/>
    <property type="molecule type" value="Genomic_DNA"/>
</dbReference>
<feature type="domain" description="HTH cro/C1-type" evidence="2">
    <location>
        <begin position="8"/>
        <end position="62"/>
    </location>
</feature>
<organism evidence="3 4">
    <name type="scientific">Paenibacillus silvae</name>
    <dbReference type="NCBI Taxonomy" id="1325358"/>
    <lineage>
        <taxon>Bacteria</taxon>
        <taxon>Bacillati</taxon>
        <taxon>Bacillota</taxon>
        <taxon>Bacilli</taxon>
        <taxon>Bacillales</taxon>
        <taxon>Paenibacillaceae</taxon>
        <taxon>Paenibacillus</taxon>
    </lineage>
</organism>
<keyword evidence="1" id="KW-0812">Transmembrane</keyword>
<dbReference type="Gene3D" id="1.10.260.40">
    <property type="entry name" value="lambda repressor-like DNA-binding domains"/>
    <property type="match status" value="1"/>
</dbReference>
<reference evidence="4" key="1">
    <citation type="journal article" date="2019" name="Int. J. Syst. Evol. Microbiol.">
        <title>The Global Catalogue of Microorganisms (GCM) 10K type strain sequencing project: providing services to taxonomists for standard genome sequencing and annotation.</title>
        <authorList>
            <consortium name="The Broad Institute Genomics Platform"/>
            <consortium name="The Broad Institute Genome Sequencing Center for Infectious Disease"/>
            <person name="Wu L."/>
            <person name="Ma J."/>
        </authorList>
    </citation>
    <scope>NUCLEOTIDE SEQUENCE [LARGE SCALE GENOMIC DNA]</scope>
    <source>
        <strain evidence="4">CGMCC 1.12770</strain>
    </source>
</reference>
<dbReference type="InterPro" id="IPR001387">
    <property type="entry name" value="Cro/C1-type_HTH"/>
</dbReference>
<protein>
    <recommendedName>
        <fullName evidence="2">HTH cro/C1-type domain-containing protein</fullName>
    </recommendedName>
</protein>
<dbReference type="InterPro" id="IPR010982">
    <property type="entry name" value="Lambda_DNA-bd_dom_sf"/>
</dbReference>
<proteinExistence type="predicted"/>
<keyword evidence="1" id="KW-1133">Transmembrane helix</keyword>
<comment type="caution">
    <text evidence="3">The sequence shown here is derived from an EMBL/GenBank/DDBJ whole genome shotgun (WGS) entry which is preliminary data.</text>
</comment>
<dbReference type="SUPFAM" id="SSF47413">
    <property type="entry name" value="lambda repressor-like DNA-binding domains"/>
    <property type="match status" value="1"/>
</dbReference>
<accession>A0ABQ1ZHN4</accession>
<evidence type="ECO:0000313" key="4">
    <source>
        <dbReference type="Proteomes" id="UP000652153"/>
    </source>
</evidence>
<dbReference type="PROSITE" id="PS50943">
    <property type="entry name" value="HTH_CROC1"/>
    <property type="match status" value="1"/>
</dbReference>